<dbReference type="GO" id="GO:0003723">
    <property type="term" value="F:RNA binding"/>
    <property type="evidence" value="ECO:0007669"/>
    <property type="project" value="InterPro"/>
</dbReference>
<dbReference type="Pfam" id="PF00545">
    <property type="entry name" value="Ribonuclease"/>
    <property type="match status" value="1"/>
</dbReference>
<dbReference type="GO" id="GO:0016787">
    <property type="term" value="F:hydrolase activity"/>
    <property type="evidence" value="ECO:0007669"/>
    <property type="project" value="UniProtKB-KW"/>
</dbReference>
<name>A0A2V4EF30_9GAMM</name>
<dbReference type="Gene3D" id="3.10.450.30">
    <property type="entry name" value="Microbial ribonucleases"/>
    <property type="match status" value="1"/>
</dbReference>
<accession>A0A2V4EF30</accession>
<keyword evidence="2" id="KW-0378">Hydrolase</keyword>
<dbReference type="InterPro" id="IPR000026">
    <property type="entry name" value="N1-like"/>
</dbReference>
<proteinExistence type="predicted"/>
<dbReference type="RefSeq" id="WP_110433788.1">
    <property type="nucleotide sequence ID" value="NZ_QGLR01000011.1"/>
</dbReference>
<evidence type="ECO:0000313" key="4">
    <source>
        <dbReference type="Proteomes" id="UP000247932"/>
    </source>
</evidence>
<dbReference type="SUPFAM" id="SSF53933">
    <property type="entry name" value="Microbial ribonucleases"/>
    <property type="match status" value="1"/>
</dbReference>
<dbReference type="InterPro" id="IPR016191">
    <property type="entry name" value="Ribonuclease/ribotoxin"/>
</dbReference>
<evidence type="ECO:0000256" key="1">
    <source>
        <dbReference type="ARBA" id="ARBA00022722"/>
    </source>
</evidence>
<protein>
    <submittedName>
        <fullName evidence="3">Uncharacterized protein</fullName>
    </submittedName>
</protein>
<dbReference type="AlphaFoldDB" id="A0A2V4EF30"/>
<dbReference type="Proteomes" id="UP000247932">
    <property type="component" value="Unassembled WGS sequence"/>
</dbReference>
<comment type="caution">
    <text evidence="3">The sequence shown here is derived from an EMBL/GenBank/DDBJ whole genome shotgun (WGS) entry which is preliminary data.</text>
</comment>
<reference evidence="3 4" key="1">
    <citation type="submission" date="2018-05" db="EMBL/GenBank/DDBJ databases">
        <title>Reference genomes for bee gut microbiota database.</title>
        <authorList>
            <person name="Ellegaard K.M."/>
        </authorList>
    </citation>
    <scope>NUCLEOTIDE SEQUENCE [LARGE SCALE GENOMIC DNA]</scope>
    <source>
        <strain evidence="3 4">ESL0182</strain>
    </source>
</reference>
<dbReference type="EMBL" id="QGLR01000011">
    <property type="protein sequence ID" value="PXZ06887.1"/>
    <property type="molecule type" value="Genomic_DNA"/>
</dbReference>
<keyword evidence="1" id="KW-0540">Nuclease</keyword>
<evidence type="ECO:0000313" key="3">
    <source>
        <dbReference type="EMBL" id="PXZ06887.1"/>
    </source>
</evidence>
<sequence>MKEEKLNDLPDNVQNIYSKYEKNGWNGNFNGQTLGTTAGIKFKNSDNQLPKVDSKANPITYREFDVNNKIVGQVRDAERLIRGSELYKQLLPNIHKIN</sequence>
<organism evidence="3 4">
    <name type="scientific">Gilliamella apicola</name>
    <dbReference type="NCBI Taxonomy" id="1196095"/>
    <lineage>
        <taxon>Bacteria</taxon>
        <taxon>Pseudomonadati</taxon>
        <taxon>Pseudomonadota</taxon>
        <taxon>Gammaproteobacteria</taxon>
        <taxon>Orbales</taxon>
        <taxon>Orbaceae</taxon>
        <taxon>Gilliamella</taxon>
    </lineage>
</organism>
<gene>
    <name evidence="3" type="ORF">DKK70_09510</name>
</gene>
<keyword evidence="4" id="KW-1185">Reference proteome</keyword>
<dbReference type="OrthoDB" id="4206279at2"/>
<evidence type="ECO:0000256" key="2">
    <source>
        <dbReference type="ARBA" id="ARBA00022801"/>
    </source>
</evidence>
<dbReference type="GO" id="GO:0004521">
    <property type="term" value="F:RNA endonuclease activity"/>
    <property type="evidence" value="ECO:0007669"/>
    <property type="project" value="InterPro"/>
</dbReference>